<evidence type="ECO:0000313" key="2">
    <source>
        <dbReference type="Proteomes" id="UP001162889"/>
    </source>
</evidence>
<name>A0ABT1GNN0_9BURK</name>
<dbReference type="EMBL" id="JALJZU010000005">
    <property type="protein sequence ID" value="MCP2009143.1"/>
    <property type="molecule type" value="Genomic_DNA"/>
</dbReference>
<gene>
    <name evidence="1" type="ORF">L1274_002856</name>
</gene>
<organism evidence="1 2">
    <name type="scientific">Duganella violaceipulchra</name>
    <dbReference type="NCBI Taxonomy" id="2849652"/>
    <lineage>
        <taxon>Bacteria</taxon>
        <taxon>Pseudomonadati</taxon>
        <taxon>Pseudomonadota</taxon>
        <taxon>Betaproteobacteria</taxon>
        <taxon>Burkholderiales</taxon>
        <taxon>Oxalobacteraceae</taxon>
        <taxon>Telluria group</taxon>
        <taxon>Duganella</taxon>
    </lineage>
</organism>
<dbReference type="RefSeq" id="WP_229225168.1">
    <property type="nucleotide sequence ID" value="NZ_JAHTGR010000023.1"/>
</dbReference>
<sequence length="152" mass="16616">MSTQRLRKPAVIALGLAATGVVALCAWAALAPLALPSRDELFEIPNGTWARRMAGDKVEILPAEIRLTQGANDVLLLRNKDSVPQIFGPVLIMPGQSFRLPFETVSVNDFACTAHASGQMRVVVDAMPSTGWPRLKWRALRAWARAPHMFST</sequence>
<accession>A0ABT1GNN0</accession>
<proteinExistence type="predicted"/>
<protein>
    <submittedName>
        <fullName evidence="1">Uncharacterized protein</fullName>
    </submittedName>
</protein>
<reference evidence="1" key="1">
    <citation type="submission" date="2022-03" db="EMBL/GenBank/DDBJ databases">
        <title>Genome Encyclopedia of Bacteria and Archaea VI: Functional Genomics of Type Strains.</title>
        <authorList>
            <person name="Whitman W."/>
        </authorList>
    </citation>
    <scope>NUCLEOTIDE SEQUENCE</scope>
    <source>
        <strain evidence="1">HSC-15S17</strain>
    </source>
</reference>
<comment type="caution">
    <text evidence="1">The sequence shown here is derived from an EMBL/GenBank/DDBJ whole genome shotgun (WGS) entry which is preliminary data.</text>
</comment>
<keyword evidence="2" id="KW-1185">Reference proteome</keyword>
<dbReference type="Proteomes" id="UP001162889">
    <property type="component" value="Unassembled WGS sequence"/>
</dbReference>
<evidence type="ECO:0000313" key="1">
    <source>
        <dbReference type="EMBL" id="MCP2009143.1"/>
    </source>
</evidence>